<dbReference type="KEGG" id="slom:PXH66_11920"/>
<gene>
    <name evidence="2" type="ORF">PXH66_11920</name>
</gene>
<feature type="signal peptide" evidence="1">
    <location>
        <begin position="1"/>
        <end position="18"/>
    </location>
</feature>
<dbReference type="Proteomes" id="UP001218638">
    <property type="component" value="Chromosome"/>
</dbReference>
<accession>A0AAE9ZTI7</accession>
<protein>
    <submittedName>
        <fullName evidence="2">Uncharacterized protein</fullName>
    </submittedName>
</protein>
<sequence length="168" mass="18624">MPRLLTFLLLVWAPMLRAVDTPASPAEPEAPATVENVSPALPDQYDQAVIAEAKTSIYIGAVTLTMPPFQREGERYTSSYQAKVFPFFFYNEKGTISINVTDDNLRQLAAGERVYFDGEAFESKGEPRRIEGHADPADASSGKIKVRVWVSKNIELIFNTTYQFNGGA</sequence>
<name>A0AAE9ZTI7_9BACT</name>
<feature type="chain" id="PRO_5042126385" evidence="1">
    <location>
        <begin position="19"/>
        <end position="168"/>
    </location>
</feature>
<dbReference type="EMBL" id="CP119075">
    <property type="protein sequence ID" value="WED63041.1"/>
    <property type="molecule type" value="Genomic_DNA"/>
</dbReference>
<evidence type="ECO:0000313" key="3">
    <source>
        <dbReference type="Proteomes" id="UP001218638"/>
    </source>
</evidence>
<organism evidence="2 3">
    <name type="scientific">Synoicihabitans lomoniglobus</name>
    <dbReference type="NCBI Taxonomy" id="2909285"/>
    <lineage>
        <taxon>Bacteria</taxon>
        <taxon>Pseudomonadati</taxon>
        <taxon>Verrucomicrobiota</taxon>
        <taxon>Opitutia</taxon>
        <taxon>Opitutales</taxon>
        <taxon>Opitutaceae</taxon>
        <taxon>Synoicihabitans</taxon>
    </lineage>
</organism>
<evidence type="ECO:0000313" key="2">
    <source>
        <dbReference type="EMBL" id="WED63041.1"/>
    </source>
</evidence>
<reference evidence="2" key="1">
    <citation type="submission" date="2023-03" db="EMBL/GenBank/DDBJ databases">
        <title>Lomoglobus Profundus gen. nov., sp. nov., a novel member of the phylum Verrucomicrobia, isolated from deep-marine sediment of South China Sea.</title>
        <authorList>
            <person name="Ahmad T."/>
            <person name="Ishaq S.E."/>
            <person name="Wang F."/>
        </authorList>
    </citation>
    <scope>NUCLEOTIDE SEQUENCE</scope>
    <source>
        <strain evidence="2">LMO-M01</strain>
    </source>
</reference>
<proteinExistence type="predicted"/>
<dbReference type="AlphaFoldDB" id="A0AAE9ZTI7"/>
<keyword evidence="1" id="KW-0732">Signal</keyword>
<keyword evidence="3" id="KW-1185">Reference proteome</keyword>
<dbReference type="RefSeq" id="WP_330931715.1">
    <property type="nucleotide sequence ID" value="NZ_CP119075.1"/>
</dbReference>
<evidence type="ECO:0000256" key="1">
    <source>
        <dbReference type="SAM" id="SignalP"/>
    </source>
</evidence>